<dbReference type="OrthoDB" id="9801421at2"/>
<proteinExistence type="predicted"/>
<dbReference type="GO" id="GO:0005829">
    <property type="term" value="C:cytosol"/>
    <property type="evidence" value="ECO:0007669"/>
    <property type="project" value="TreeGrafter"/>
</dbReference>
<accession>A0A4Y6UIP2</accession>
<gene>
    <name evidence="6" type="ORF">E3D00_00620</name>
</gene>
<dbReference type="InterPro" id="IPR051167">
    <property type="entry name" value="Prolyl_oligopep/macrocyclase"/>
</dbReference>
<dbReference type="InterPro" id="IPR029058">
    <property type="entry name" value="AB_hydrolase_fold"/>
</dbReference>
<dbReference type="GO" id="GO:0004252">
    <property type="term" value="F:serine-type endopeptidase activity"/>
    <property type="evidence" value="ECO:0007669"/>
    <property type="project" value="InterPro"/>
</dbReference>
<dbReference type="EMBL" id="CP038141">
    <property type="protein sequence ID" value="QDH16241.1"/>
    <property type="molecule type" value="Genomic_DNA"/>
</dbReference>
<dbReference type="GO" id="GO:0006508">
    <property type="term" value="P:proteolysis"/>
    <property type="evidence" value="ECO:0007669"/>
    <property type="project" value="UniProtKB-KW"/>
</dbReference>
<evidence type="ECO:0000256" key="1">
    <source>
        <dbReference type="ARBA" id="ARBA00022670"/>
    </source>
</evidence>
<protein>
    <submittedName>
        <fullName evidence="6">S9 family peptidase</fullName>
    </submittedName>
</protein>
<evidence type="ECO:0000313" key="6">
    <source>
        <dbReference type="EMBL" id="QDH16241.1"/>
    </source>
</evidence>
<dbReference type="SUPFAM" id="SSF53474">
    <property type="entry name" value="alpha/beta-Hydrolases"/>
    <property type="match status" value="1"/>
</dbReference>
<sequence length="710" mass="80631">MFINKHYVFCFFLQFFSVGTAFSEGSVLRAPSADMLQQVDGKAALDWIKTENSRTQKLLSSDPRYQSLYEHILQAEQSPNRLAIPVQMSGEIWNFWQDRQHEHGIWRSTSEESFNTKNVIWKTRFDLDLLARQEKTNWVTQGVICLAPQEKFCLMELSDAGEDAHQLREFNTSNDRFVPNGFFLPNGKQDAVWMDQNHLIVSRDWGDKTSQLTSSGYPYIVKMLARGENLNQAKEIFRGSSQDMMVAPLVFQDKNGAPVILIERHTDFFHSQLWLLNSTTLLVHRVPVPEKYDGLVYLNGRLVFHLLQDWTADNQLYPADSVVAIDLRNFHHVERVISPTRQQTIGDGENGAIAATSNGLIVVLYENVQPRLMLYKRSDNGSWHGQGITLPHNLSASVISSDVKTKTAYVELEGFIQPPQIWKVDTANQSASLLYKQPDLFDASDLRVEQFFANSKDGTRIPYFIVHKKNWQLKGRNPTLMTAYGGFGLSYLPVYHSDVGISWLNRGGVYVMANIRGGGEFGPSWHDSARYTGRQKAYDDFAAVAQDLFKRKITSPQKIGIRGRSNGGLLMGVEYTQHPSWWSAVVIGVPLLDMLNYEHMAAGASWAAEYGSVTITNIRHFWEKTSPLHVLKAGEHYPEPFIFTSTKDDRVGPVHARLFAARLQELKVPFYYYEDVEGGHAGTVNAEEVAHERAMEAIYLSQKLMDTSQK</sequence>
<dbReference type="Gene3D" id="3.40.50.1820">
    <property type="entry name" value="alpha/beta hydrolase"/>
    <property type="match status" value="1"/>
</dbReference>
<evidence type="ECO:0000256" key="2">
    <source>
        <dbReference type="ARBA" id="ARBA00022801"/>
    </source>
</evidence>
<dbReference type="KEGG" id="ssam:E3D00_00620"/>
<dbReference type="SUPFAM" id="SSF50993">
    <property type="entry name" value="Peptidase/esterase 'gauge' domain"/>
    <property type="match status" value="1"/>
</dbReference>
<feature type="domain" description="Peptidase S9A N-terminal" evidence="5">
    <location>
        <begin position="42"/>
        <end position="435"/>
    </location>
</feature>
<evidence type="ECO:0000256" key="3">
    <source>
        <dbReference type="ARBA" id="ARBA00022825"/>
    </source>
</evidence>
<name>A0A4Y6UIP2_9PROT</name>
<dbReference type="Proteomes" id="UP000316313">
    <property type="component" value="Chromosome"/>
</dbReference>
<keyword evidence="1" id="KW-0645">Protease</keyword>
<dbReference type="Pfam" id="PF00326">
    <property type="entry name" value="Peptidase_S9"/>
    <property type="match status" value="1"/>
</dbReference>
<keyword evidence="7" id="KW-1185">Reference proteome</keyword>
<dbReference type="InterPro" id="IPR023302">
    <property type="entry name" value="Pept_S9A_N"/>
</dbReference>
<dbReference type="PRINTS" id="PR00862">
    <property type="entry name" value="PROLIGOPTASE"/>
</dbReference>
<keyword evidence="2" id="KW-0378">Hydrolase</keyword>
<keyword evidence="3" id="KW-0720">Serine protease</keyword>
<feature type="domain" description="Peptidase S9 prolyl oligopeptidase catalytic" evidence="4">
    <location>
        <begin position="500"/>
        <end position="704"/>
    </location>
</feature>
<dbReference type="Pfam" id="PF02897">
    <property type="entry name" value="Peptidase_S9_N"/>
    <property type="match status" value="1"/>
</dbReference>
<dbReference type="Gene3D" id="2.130.10.120">
    <property type="entry name" value="Prolyl oligopeptidase, N-terminal domain"/>
    <property type="match status" value="1"/>
</dbReference>
<dbReference type="PANTHER" id="PTHR42881">
    <property type="entry name" value="PROLYL ENDOPEPTIDASE"/>
    <property type="match status" value="1"/>
</dbReference>
<dbReference type="AlphaFoldDB" id="A0A4Y6UIP2"/>
<dbReference type="PANTHER" id="PTHR42881:SF13">
    <property type="entry name" value="PROLYL ENDOPEPTIDASE"/>
    <property type="match status" value="1"/>
</dbReference>
<reference evidence="6 7" key="1">
    <citation type="submission" date="2019-03" db="EMBL/GenBank/DDBJ databases">
        <title>The complete genome sequence of Swingsia samuiensis NBRC107927(T).</title>
        <authorList>
            <person name="Chua K.-O."/>
            <person name="Chan K.-G."/>
            <person name="See-Too W.-S."/>
        </authorList>
    </citation>
    <scope>NUCLEOTIDE SEQUENCE [LARGE SCALE GENOMIC DNA]</scope>
    <source>
        <strain evidence="6 7">AH83</strain>
    </source>
</reference>
<dbReference type="InterPro" id="IPR002470">
    <property type="entry name" value="Peptidase_S9A"/>
</dbReference>
<evidence type="ECO:0000313" key="7">
    <source>
        <dbReference type="Proteomes" id="UP000316313"/>
    </source>
</evidence>
<dbReference type="GO" id="GO:0070012">
    <property type="term" value="F:oligopeptidase activity"/>
    <property type="evidence" value="ECO:0007669"/>
    <property type="project" value="TreeGrafter"/>
</dbReference>
<evidence type="ECO:0000259" key="5">
    <source>
        <dbReference type="Pfam" id="PF02897"/>
    </source>
</evidence>
<evidence type="ECO:0000259" key="4">
    <source>
        <dbReference type="Pfam" id="PF00326"/>
    </source>
</evidence>
<dbReference type="InterPro" id="IPR001375">
    <property type="entry name" value="Peptidase_S9_cat"/>
</dbReference>
<organism evidence="6 7">
    <name type="scientific">Swingsia samuiensis</name>
    <dbReference type="NCBI Taxonomy" id="1293412"/>
    <lineage>
        <taxon>Bacteria</taxon>
        <taxon>Pseudomonadati</taxon>
        <taxon>Pseudomonadota</taxon>
        <taxon>Alphaproteobacteria</taxon>
        <taxon>Acetobacterales</taxon>
        <taxon>Acetobacteraceae</taxon>
        <taxon>Swingsia</taxon>
    </lineage>
</organism>